<evidence type="ECO:0000313" key="2">
    <source>
        <dbReference type="Proteomes" id="UP001345219"/>
    </source>
</evidence>
<proteinExistence type="predicted"/>
<reference evidence="1 2" key="1">
    <citation type="journal article" date="2023" name="Hortic Res">
        <title>Pangenome of water caltrop reveals structural variations and asymmetric subgenome divergence after allopolyploidization.</title>
        <authorList>
            <person name="Zhang X."/>
            <person name="Chen Y."/>
            <person name="Wang L."/>
            <person name="Yuan Y."/>
            <person name="Fang M."/>
            <person name="Shi L."/>
            <person name="Lu R."/>
            <person name="Comes H.P."/>
            <person name="Ma Y."/>
            <person name="Chen Y."/>
            <person name="Huang G."/>
            <person name="Zhou Y."/>
            <person name="Zheng Z."/>
            <person name="Qiu Y."/>
        </authorList>
    </citation>
    <scope>NUCLEOTIDE SEQUENCE [LARGE SCALE GENOMIC DNA]</scope>
    <source>
        <tissue evidence="1">Roots</tissue>
    </source>
</reference>
<name>A0AAN7QH67_9MYRT</name>
<dbReference type="AlphaFoldDB" id="A0AAN7QH67"/>
<gene>
    <name evidence="1" type="ORF">SAY87_002993</name>
</gene>
<organism evidence="1 2">
    <name type="scientific">Trapa incisa</name>
    <dbReference type="NCBI Taxonomy" id="236973"/>
    <lineage>
        <taxon>Eukaryota</taxon>
        <taxon>Viridiplantae</taxon>
        <taxon>Streptophyta</taxon>
        <taxon>Embryophyta</taxon>
        <taxon>Tracheophyta</taxon>
        <taxon>Spermatophyta</taxon>
        <taxon>Magnoliopsida</taxon>
        <taxon>eudicotyledons</taxon>
        <taxon>Gunneridae</taxon>
        <taxon>Pentapetalae</taxon>
        <taxon>rosids</taxon>
        <taxon>malvids</taxon>
        <taxon>Myrtales</taxon>
        <taxon>Lythraceae</taxon>
        <taxon>Trapa</taxon>
    </lineage>
</organism>
<evidence type="ECO:0000313" key="1">
    <source>
        <dbReference type="EMBL" id="KAK4767852.1"/>
    </source>
</evidence>
<protein>
    <submittedName>
        <fullName evidence="1">Uncharacterized protein</fullName>
    </submittedName>
</protein>
<comment type="caution">
    <text evidence="1">The sequence shown here is derived from an EMBL/GenBank/DDBJ whole genome shotgun (WGS) entry which is preliminary data.</text>
</comment>
<accession>A0AAN7QH67</accession>
<dbReference type="EMBL" id="JAXIOK010000006">
    <property type="protein sequence ID" value="KAK4767852.1"/>
    <property type="molecule type" value="Genomic_DNA"/>
</dbReference>
<sequence>MVEALHCMSLLGKELKLFYLGKPPYARVCIPNKKAIWDVVTSPEYFIIVPALVWQDVHFFLPPSPYHLDDAVAFYWHGSIYNIYFQLNAQSSRMLKLTYRSLIYILYTQEIQHNLRC</sequence>
<keyword evidence="2" id="KW-1185">Reference proteome</keyword>
<dbReference type="Proteomes" id="UP001345219">
    <property type="component" value="Chromosome 3"/>
</dbReference>